<comment type="caution">
    <text evidence="1">The sequence shown here is derived from an EMBL/GenBank/DDBJ whole genome shotgun (WGS) entry which is preliminary data.</text>
</comment>
<sequence length="190" mass="21853">MDAGLLFHYFAKPMEWLIRLHDSVPPLGEWRDDLMDESNVRGLIESAPWEILAAKVDYLTFRGRGWFRHMMRLYTHAVPVSIAKRRANRYLKACYTDRKQHRSRTGARLLRGYCDLDLLLDPFFLQFPRPGEAEAWYPGIDGGADPADLLEALAITDAADRWRNHYRDVPGNHPALEIARLPGKFVSSSS</sequence>
<gene>
    <name evidence="1" type="ORF">F443_08936</name>
</gene>
<organism evidence="1 2">
    <name type="scientific">Phytophthora nicotianae P1569</name>
    <dbReference type="NCBI Taxonomy" id="1317065"/>
    <lineage>
        <taxon>Eukaryota</taxon>
        <taxon>Sar</taxon>
        <taxon>Stramenopiles</taxon>
        <taxon>Oomycota</taxon>
        <taxon>Peronosporomycetes</taxon>
        <taxon>Peronosporales</taxon>
        <taxon>Peronosporaceae</taxon>
        <taxon>Phytophthora</taxon>
    </lineage>
</organism>
<name>V9F7H7_PHYNI</name>
<protein>
    <submittedName>
        <fullName evidence="1">Uncharacterized protein</fullName>
    </submittedName>
</protein>
<dbReference type="Proteomes" id="UP000018721">
    <property type="component" value="Unassembled WGS sequence"/>
</dbReference>
<dbReference type="AlphaFoldDB" id="V9F7H7"/>
<dbReference type="eggNOG" id="ENOG502RGKK">
    <property type="taxonomic scope" value="Eukaryota"/>
</dbReference>
<dbReference type="EMBL" id="ANIZ01001522">
    <property type="protein sequence ID" value="ETI46708.1"/>
    <property type="molecule type" value="Genomic_DNA"/>
</dbReference>
<evidence type="ECO:0000313" key="1">
    <source>
        <dbReference type="EMBL" id="ETI46708.1"/>
    </source>
</evidence>
<reference evidence="1 2" key="1">
    <citation type="submission" date="2013-11" db="EMBL/GenBank/DDBJ databases">
        <title>The Genome Sequence of Phytophthora parasitica P1569.</title>
        <authorList>
            <consortium name="The Broad Institute Genomics Platform"/>
            <person name="Russ C."/>
            <person name="Tyler B."/>
            <person name="Panabieres F."/>
            <person name="Shan W."/>
            <person name="Tripathy S."/>
            <person name="Grunwald N."/>
            <person name="Machado M."/>
            <person name="Johnson C.S."/>
            <person name="Arredondo F."/>
            <person name="Hong C."/>
            <person name="Coffey M."/>
            <person name="Young S.K."/>
            <person name="Zeng Q."/>
            <person name="Gargeya S."/>
            <person name="Fitzgerald M."/>
            <person name="Abouelleil A."/>
            <person name="Alvarado L."/>
            <person name="Chapman S.B."/>
            <person name="Gainer-Dewar J."/>
            <person name="Goldberg J."/>
            <person name="Griggs A."/>
            <person name="Gujja S."/>
            <person name="Hansen M."/>
            <person name="Howarth C."/>
            <person name="Imamovic A."/>
            <person name="Ireland A."/>
            <person name="Larimer J."/>
            <person name="McCowan C."/>
            <person name="Murphy C."/>
            <person name="Pearson M."/>
            <person name="Poon T.W."/>
            <person name="Priest M."/>
            <person name="Roberts A."/>
            <person name="Saif S."/>
            <person name="Shea T."/>
            <person name="Sykes S."/>
            <person name="Wortman J."/>
            <person name="Nusbaum C."/>
            <person name="Birren B."/>
        </authorList>
    </citation>
    <scope>NUCLEOTIDE SEQUENCE [LARGE SCALE GENOMIC DNA]</scope>
    <source>
        <strain evidence="1 2">P1569</strain>
    </source>
</reference>
<keyword evidence="2" id="KW-1185">Reference proteome</keyword>
<evidence type="ECO:0000313" key="2">
    <source>
        <dbReference type="Proteomes" id="UP000018721"/>
    </source>
</evidence>
<proteinExistence type="predicted"/>
<accession>V9F7H7</accession>
<dbReference type="HOGENOM" id="CLU_090499_0_0_1"/>